<dbReference type="HOGENOM" id="CLU_1841781_0_0_11"/>
<evidence type="ECO:0000313" key="3">
    <source>
        <dbReference type="Proteomes" id="UP000028939"/>
    </source>
</evidence>
<proteinExistence type="predicted"/>
<organism evidence="2 3">
    <name type="scientific">Corynebacterium ureicelerivorans</name>
    <dbReference type="NCBI Taxonomy" id="401472"/>
    <lineage>
        <taxon>Bacteria</taxon>
        <taxon>Bacillati</taxon>
        <taxon>Actinomycetota</taxon>
        <taxon>Actinomycetes</taxon>
        <taxon>Mycobacteriales</taxon>
        <taxon>Corynebacteriaceae</taxon>
        <taxon>Corynebacterium</taxon>
    </lineage>
</organism>
<dbReference type="EMBL" id="CP009215">
    <property type="protein sequence ID" value="AIL96418.1"/>
    <property type="molecule type" value="Genomic_DNA"/>
</dbReference>
<keyword evidence="2" id="KW-0614">Plasmid</keyword>
<dbReference type="Proteomes" id="UP000028939">
    <property type="component" value="Chromosome"/>
</dbReference>
<gene>
    <name evidence="1" type="ORF">CUREI_03110</name>
    <name evidence="2" type="ORF">CUREI_11640</name>
</gene>
<sequence length="139" mass="15299">MSNFWRISDYLEAHPTPWRIVRPKPSTTGLEGLRVYPEPDTDGYEGVLYRDGRDTAADVVVDANGKVVVESADNAGEASWLEGDVRALVDFVNAAGAAINVRTERLFPDWASGRAGTLSETDKQRIMESAKRRFSGPVD</sequence>
<accession>A0A077HLE2</accession>
<dbReference type="STRING" id="401472.CUREI_03110"/>
<name>A0A077HLE2_9CORY</name>
<dbReference type="EMBL" id="CP009216">
    <property type="protein sequence ID" value="AIL97823.1"/>
    <property type="molecule type" value="Genomic_DNA"/>
</dbReference>
<protein>
    <submittedName>
        <fullName evidence="2">Uncharacterized protein</fullName>
    </submittedName>
</protein>
<reference evidence="2 3" key="1">
    <citation type="submission" date="2014-08" db="EMBL/GenBank/DDBJ databases">
        <title>Complete genome sequence of Corynebacterium ureicelerivorans DSM 45051, a lipophilic and urea-splitting isolate from a blood culture of a septicaemia patient.</title>
        <authorList>
            <person name="Tippelt A."/>
            <person name="Albersmeier A."/>
            <person name="Brinkrolf K."/>
            <person name="Ruckert C."/>
            <person name="Tauch A."/>
        </authorList>
    </citation>
    <scope>NUCLEOTIDE SEQUENCE [LARGE SCALE GENOMIC DNA]</scope>
    <source>
        <strain evidence="2 3">IMMIB RIV-2301</strain>
        <plasmid evidence="3">Plasmid unnamed</plasmid>
        <plasmid evidence="2">unnamed</plasmid>
    </source>
</reference>
<keyword evidence="3" id="KW-1185">Reference proteome</keyword>
<dbReference type="RefSeq" id="WP_038610264.1">
    <property type="nucleotide sequence ID" value="NZ_CP009215.1"/>
</dbReference>
<evidence type="ECO:0000313" key="1">
    <source>
        <dbReference type="EMBL" id="AIL96418.1"/>
    </source>
</evidence>
<dbReference type="KEGG" id="cuv:CUREI_11640"/>
<dbReference type="Proteomes" id="UP000028939">
    <property type="component" value="Plasmid unnamed"/>
</dbReference>
<dbReference type="AlphaFoldDB" id="A0A077HLE2"/>
<evidence type="ECO:0000313" key="2">
    <source>
        <dbReference type="EMBL" id="AIL97823.1"/>
    </source>
</evidence>
<geneLocation type="plasmid" evidence="2">
    <name>unnamed</name>
</geneLocation>
<dbReference type="KEGG" id="cuv:CUREI_03110"/>